<dbReference type="InterPro" id="IPR000259">
    <property type="entry name" value="Adhesion_dom_fimbrial"/>
</dbReference>
<dbReference type="Gene3D" id="2.60.40.1090">
    <property type="entry name" value="Fimbrial-type adhesion domain"/>
    <property type="match status" value="1"/>
</dbReference>
<dbReference type="PANTHER" id="PTHR33420">
    <property type="entry name" value="FIMBRIAL SUBUNIT ELFA-RELATED"/>
    <property type="match status" value="1"/>
</dbReference>
<name>A0A1B7JWJ1_9GAMM</name>
<keyword evidence="3" id="KW-1185">Reference proteome</keyword>
<accession>A0A1B7JWJ1</accession>
<dbReference type="PANTHER" id="PTHR33420:SF26">
    <property type="entry name" value="FIMBRIAL SUBUNIT"/>
    <property type="match status" value="1"/>
</dbReference>
<protein>
    <submittedName>
        <fullName evidence="2">MrfB family protein</fullName>
    </submittedName>
</protein>
<gene>
    <name evidence="2" type="ORF">M998_1684</name>
</gene>
<dbReference type="OrthoDB" id="6986861at2"/>
<dbReference type="SUPFAM" id="SSF49401">
    <property type="entry name" value="Bacterial adhesins"/>
    <property type="match status" value="1"/>
</dbReference>
<dbReference type="Pfam" id="PF00419">
    <property type="entry name" value="Fimbrial"/>
    <property type="match status" value="1"/>
</dbReference>
<sequence length="183" mass="19931">MNHFGIIVMVLSGMVFIPIANAQGQMSRAQELPIGYVSLDGSIIEAPCAIDAGSRDQSVSITTVPVSQIIQDRESPISHFSIRLINCVLTPIMPGKPNWQSFRITFDGPTDGRNFDVFGHANGLSMKITDSDGNTAIPGKPMADLAIKPGETTLNYGVRVVANNKHLKSGNYQATIRFKMDYY</sequence>
<evidence type="ECO:0000313" key="3">
    <source>
        <dbReference type="Proteomes" id="UP000078224"/>
    </source>
</evidence>
<evidence type="ECO:0000259" key="1">
    <source>
        <dbReference type="Pfam" id="PF00419"/>
    </source>
</evidence>
<dbReference type="GO" id="GO:0009289">
    <property type="term" value="C:pilus"/>
    <property type="evidence" value="ECO:0007669"/>
    <property type="project" value="InterPro"/>
</dbReference>
<comment type="caution">
    <text evidence="2">The sequence shown here is derived from an EMBL/GenBank/DDBJ whole genome shotgun (WGS) entry which is preliminary data.</text>
</comment>
<dbReference type="RefSeq" id="WP_068440151.1">
    <property type="nucleotide sequence ID" value="NZ_LXEW01000024.1"/>
</dbReference>
<reference evidence="2 3" key="1">
    <citation type="submission" date="2016-04" db="EMBL/GenBank/DDBJ databases">
        <title>ATOL: Assembling a taxonomically balanced genome-scale reconstruction of the evolutionary history of the Enterobacteriaceae.</title>
        <authorList>
            <person name="Plunkett G.III."/>
            <person name="Neeno-Eckwall E.C."/>
            <person name="Glasner J.D."/>
            <person name="Perna N.T."/>
        </authorList>
    </citation>
    <scope>NUCLEOTIDE SEQUENCE [LARGE SCALE GENOMIC DNA]</scope>
    <source>
        <strain evidence="2 3">ATCC 35613</strain>
    </source>
</reference>
<dbReference type="PATRIC" id="fig|1354272.4.peg.1712"/>
<dbReference type="AlphaFoldDB" id="A0A1B7JWJ1"/>
<evidence type="ECO:0000313" key="2">
    <source>
        <dbReference type="EMBL" id="OAT52270.1"/>
    </source>
</evidence>
<feature type="domain" description="Fimbrial-type adhesion" evidence="1">
    <location>
        <begin position="38"/>
        <end position="182"/>
    </location>
</feature>
<dbReference type="InterPro" id="IPR036937">
    <property type="entry name" value="Adhesion_dom_fimbrial_sf"/>
</dbReference>
<organism evidence="2 3">
    <name type="scientific">Providencia heimbachae ATCC 35613</name>
    <dbReference type="NCBI Taxonomy" id="1354272"/>
    <lineage>
        <taxon>Bacteria</taxon>
        <taxon>Pseudomonadati</taxon>
        <taxon>Pseudomonadota</taxon>
        <taxon>Gammaproteobacteria</taxon>
        <taxon>Enterobacterales</taxon>
        <taxon>Morganellaceae</taxon>
        <taxon>Providencia</taxon>
    </lineage>
</organism>
<dbReference type="InterPro" id="IPR050263">
    <property type="entry name" value="Bact_Fimbrial_Adh_Pro"/>
</dbReference>
<dbReference type="GO" id="GO:0043709">
    <property type="term" value="P:cell adhesion involved in single-species biofilm formation"/>
    <property type="evidence" value="ECO:0007669"/>
    <property type="project" value="TreeGrafter"/>
</dbReference>
<proteinExistence type="predicted"/>
<dbReference type="Proteomes" id="UP000078224">
    <property type="component" value="Unassembled WGS sequence"/>
</dbReference>
<dbReference type="EMBL" id="LXEW01000024">
    <property type="protein sequence ID" value="OAT52270.1"/>
    <property type="molecule type" value="Genomic_DNA"/>
</dbReference>
<dbReference type="InterPro" id="IPR008966">
    <property type="entry name" value="Adhesion_dom_sf"/>
</dbReference>